<accession>A0ACC0Y5H3</accession>
<evidence type="ECO:0000313" key="1">
    <source>
        <dbReference type="EMBL" id="KAJ0029854.1"/>
    </source>
</evidence>
<protein>
    <submittedName>
        <fullName evidence="1">Uncharacterized protein</fullName>
    </submittedName>
</protein>
<dbReference type="Proteomes" id="UP001163603">
    <property type="component" value="Chromosome 8"/>
</dbReference>
<name>A0ACC0Y5H3_9ROSI</name>
<gene>
    <name evidence="1" type="ORF">Pint_12581</name>
</gene>
<reference evidence="2" key="1">
    <citation type="journal article" date="2023" name="G3 (Bethesda)">
        <title>Genome assembly and association tests identify interacting loci associated with vigor, precocity, and sex in interspecific pistachio rootstocks.</title>
        <authorList>
            <person name="Palmer W."/>
            <person name="Jacygrad E."/>
            <person name="Sagayaradj S."/>
            <person name="Cavanaugh K."/>
            <person name="Han R."/>
            <person name="Bertier L."/>
            <person name="Beede B."/>
            <person name="Kafkas S."/>
            <person name="Golino D."/>
            <person name="Preece J."/>
            <person name="Michelmore R."/>
        </authorList>
    </citation>
    <scope>NUCLEOTIDE SEQUENCE [LARGE SCALE GENOMIC DNA]</scope>
</reference>
<keyword evidence="2" id="KW-1185">Reference proteome</keyword>
<dbReference type="EMBL" id="CM047743">
    <property type="protein sequence ID" value="KAJ0029854.1"/>
    <property type="molecule type" value="Genomic_DNA"/>
</dbReference>
<sequence>MNKIEDAWFKKNNYLDPSTLVSSHNLGLNSFWGLFLIVGIASILALIIFMAIFVYEHKEILKESNPRSSLWTRIHTLLRIFVSRDLSAHTFKEKTGIQVHSLGAATPSPHNHYPASPSSYSQHTCFCGEQGTPSTKYGDPNPNPSGQAL</sequence>
<evidence type="ECO:0000313" key="2">
    <source>
        <dbReference type="Proteomes" id="UP001163603"/>
    </source>
</evidence>
<comment type="caution">
    <text evidence="1">The sequence shown here is derived from an EMBL/GenBank/DDBJ whole genome shotgun (WGS) entry which is preliminary data.</text>
</comment>
<proteinExistence type="predicted"/>
<organism evidence="1 2">
    <name type="scientific">Pistacia integerrima</name>
    <dbReference type="NCBI Taxonomy" id="434235"/>
    <lineage>
        <taxon>Eukaryota</taxon>
        <taxon>Viridiplantae</taxon>
        <taxon>Streptophyta</taxon>
        <taxon>Embryophyta</taxon>
        <taxon>Tracheophyta</taxon>
        <taxon>Spermatophyta</taxon>
        <taxon>Magnoliopsida</taxon>
        <taxon>eudicotyledons</taxon>
        <taxon>Gunneridae</taxon>
        <taxon>Pentapetalae</taxon>
        <taxon>rosids</taxon>
        <taxon>malvids</taxon>
        <taxon>Sapindales</taxon>
        <taxon>Anacardiaceae</taxon>
        <taxon>Pistacia</taxon>
    </lineage>
</organism>